<proteinExistence type="inferred from homology"/>
<gene>
    <name evidence="8" type="ordered locus">Sinac_1282</name>
</gene>
<evidence type="ECO:0000256" key="1">
    <source>
        <dbReference type="ARBA" id="ARBA00004651"/>
    </source>
</evidence>
<evidence type="ECO:0000256" key="4">
    <source>
        <dbReference type="ARBA" id="ARBA00022692"/>
    </source>
</evidence>
<comment type="similarity">
    <text evidence="2">Belongs to the urea transporter family.</text>
</comment>
<feature type="transmembrane region" description="Helical" evidence="7">
    <location>
        <begin position="128"/>
        <end position="149"/>
    </location>
</feature>
<dbReference type="eggNOG" id="COG4413">
    <property type="taxonomic scope" value="Bacteria"/>
</dbReference>
<accession>L0DAH8</accession>
<dbReference type="STRING" id="886293.Sinac_1282"/>
<feature type="transmembrane region" description="Helical" evidence="7">
    <location>
        <begin position="71"/>
        <end position="91"/>
    </location>
</feature>
<dbReference type="RefSeq" id="WP_015244845.1">
    <property type="nucleotide sequence ID" value="NC_019892.1"/>
</dbReference>
<keyword evidence="3" id="KW-1003">Cell membrane</keyword>
<feature type="transmembrane region" description="Helical" evidence="7">
    <location>
        <begin position="279"/>
        <end position="297"/>
    </location>
</feature>
<evidence type="ECO:0000256" key="2">
    <source>
        <dbReference type="ARBA" id="ARBA00005914"/>
    </source>
</evidence>
<sequence length="310" mass="33079">MLSLSDDVVPTPIRTVLRGVGQVYFQANALTGAVLVTGIALSSPLMAMGAVVGSAIGTATARLCKFQEAEVAEGLYGFNSMLVGIATFFYFRLSPVSLALLTVGGVMATLVTRLLNRSLPFPVFNSPYVITTWSLYVLGPILGAVWVGPGDRPIAYGFVEAVAHGVGQALFQANLWTGILCLVGIALNDWRHAAWALVGAMIGIMVANYHVTPGMRALDPERLIERAFSDNLALGLYSYNATLPAVALFRWRRSLIPPLLGILISVPLTELVPKLGLPALTAPFVLATWFVLGLGLLEGRYLRNSAPTVP</sequence>
<evidence type="ECO:0000256" key="6">
    <source>
        <dbReference type="ARBA" id="ARBA00023136"/>
    </source>
</evidence>
<dbReference type="EMBL" id="CP003364">
    <property type="protein sequence ID" value="AGA25671.1"/>
    <property type="molecule type" value="Genomic_DNA"/>
</dbReference>
<dbReference type="InterPro" id="IPR029020">
    <property type="entry name" value="Ammonium/urea_transptr"/>
</dbReference>
<evidence type="ECO:0000256" key="7">
    <source>
        <dbReference type="SAM" id="Phobius"/>
    </source>
</evidence>
<evidence type="ECO:0000313" key="9">
    <source>
        <dbReference type="Proteomes" id="UP000010798"/>
    </source>
</evidence>
<dbReference type="Proteomes" id="UP000010798">
    <property type="component" value="Chromosome"/>
</dbReference>
<keyword evidence="9" id="KW-1185">Reference proteome</keyword>
<protein>
    <submittedName>
        <fullName evidence="8">Urea transporter</fullName>
    </submittedName>
</protein>
<feature type="transmembrane region" description="Helical" evidence="7">
    <location>
        <begin position="33"/>
        <end position="59"/>
    </location>
</feature>
<keyword evidence="6 7" id="KW-0472">Membrane</keyword>
<keyword evidence="5 7" id="KW-1133">Transmembrane helix</keyword>
<dbReference type="PANTHER" id="PTHR10464:SF4">
    <property type="entry name" value="UREA TRANSPORTER"/>
    <property type="match status" value="1"/>
</dbReference>
<reference evidence="8 9" key="1">
    <citation type="submission" date="2012-02" db="EMBL/GenBank/DDBJ databases">
        <title>Complete sequence of chromosome of Singulisphaera acidiphila DSM 18658.</title>
        <authorList>
            <consortium name="US DOE Joint Genome Institute (JGI-PGF)"/>
            <person name="Lucas S."/>
            <person name="Copeland A."/>
            <person name="Lapidus A."/>
            <person name="Glavina del Rio T."/>
            <person name="Dalin E."/>
            <person name="Tice H."/>
            <person name="Bruce D."/>
            <person name="Goodwin L."/>
            <person name="Pitluck S."/>
            <person name="Peters L."/>
            <person name="Ovchinnikova G."/>
            <person name="Chertkov O."/>
            <person name="Kyrpides N."/>
            <person name="Mavromatis K."/>
            <person name="Ivanova N."/>
            <person name="Brettin T."/>
            <person name="Detter J.C."/>
            <person name="Han C."/>
            <person name="Larimer F."/>
            <person name="Land M."/>
            <person name="Hauser L."/>
            <person name="Markowitz V."/>
            <person name="Cheng J.-F."/>
            <person name="Hugenholtz P."/>
            <person name="Woyke T."/>
            <person name="Wu D."/>
            <person name="Tindall B."/>
            <person name="Pomrenke H."/>
            <person name="Brambilla E."/>
            <person name="Klenk H.-P."/>
            <person name="Eisen J.A."/>
        </authorList>
    </citation>
    <scope>NUCLEOTIDE SEQUENCE [LARGE SCALE GENOMIC DNA]</scope>
    <source>
        <strain evidence="9">ATCC BAA-1392 / DSM 18658 / VKM B-2454 / MOB10</strain>
    </source>
</reference>
<dbReference type="InterPro" id="IPR004937">
    <property type="entry name" value="Urea_transporter"/>
</dbReference>
<comment type="subcellular location">
    <subcellularLocation>
        <location evidence="1">Cell membrane</location>
        <topology evidence="1">Multi-pass membrane protein</topology>
    </subcellularLocation>
</comment>
<dbReference type="OrthoDB" id="279428at2"/>
<dbReference type="KEGG" id="saci:Sinac_1282"/>
<dbReference type="GO" id="GO:0015204">
    <property type="term" value="F:urea transmembrane transporter activity"/>
    <property type="evidence" value="ECO:0007669"/>
    <property type="project" value="InterPro"/>
</dbReference>
<keyword evidence="4 7" id="KW-0812">Transmembrane</keyword>
<dbReference type="GO" id="GO:0005886">
    <property type="term" value="C:plasma membrane"/>
    <property type="evidence" value="ECO:0007669"/>
    <property type="project" value="UniProtKB-SubCell"/>
</dbReference>
<organism evidence="8 9">
    <name type="scientific">Singulisphaera acidiphila (strain ATCC BAA-1392 / DSM 18658 / VKM B-2454 / MOB10)</name>
    <dbReference type="NCBI Taxonomy" id="886293"/>
    <lineage>
        <taxon>Bacteria</taxon>
        <taxon>Pseudomonadati</taxon>
        <taxon>Planctomycetota</taxon>
        <taxon>Planctomycetia</taxon>
        <taxon>Isosphaerales</taxon>
        <taxon>Isosphaeraceae</taxon>
        <taxon>Singulisphaera</taxon>
    </lineage>
</organism>
<dbReference type="AlphaFoldDB" id="L0DAH8"/>
<feature type="transmembrane region" description="Helical" evidence="7">
    <location>
        <begin position="169"/>
        <end position="187"/>
    </location>
</feature>
<evidence type="ECO:0000313" key="8">
    <source>
        <dbReference type="EMBL" id="AGA25671.1"/>
    </source>
</evidence>
<dbReference type="HOGENOM" id="CLU_047509_0_1_0"/>
<evidence type="ECO:0000256" key="5">
    <source>
        <dbReference type="ARBA" id="ARBA00022989"/>
    </source>
</evidence>
<dbReference type="Pfam" id="PF03253">
    <property type="entry name" value="UT"/>
    <property type="match status" value="2"/>
</dbReference>
<dbReference type="PANTHER" id="PTHR10464">
    <property type="entry name" value="UREA TRANSPORTER"/>
    <property type="match status" value="1"/>
</dbReference>
<feature type="transmembrane region" description="Helical" evidence="7">
    <location>
        <begin position="97"/>
        <end position="116"/>
    </location>
</feature>
<name>L0DAH8_SINAD</name>
<dbReference type="Gene3D" id="1.10.3430.10">
    <property type="entry name" value="Ammonium transporter AmtB like domains"/>
    <property type="match status" value="1"/>
</dbReference>
<feature type="transmembrane region" description="Helical" evidence="7">
    <location>
        <begin position="194"/>
        <end position="211"/>
    </location>
</feature>
<evidence type="ECO:0000256" key="3">
    <source>
        <dbReference type="ARBA" id="ARBA00022475"/>
    </source>
</evidence>